<dbReference type="EMBL" id="AP011115">
    <property type="protein sequence ID" value="BAH48925.1"/>
    <property type="molecule type" value="Genomic_DNA"/>
</dbReference>
<dbReference type="PATRIC" id="fig|632772.20.peg.739"/>
<dbReference type="Gene3D" id="2.20.25.10">
    <property type="match status" value="1"/>
</dbReference>
<dbReference type="STRING" id="632772.ROP_06780"/>
<dbReference type="Pfam" id="PF03966">
    <property type="entry name" value="Trm112p"/>
    <property type="match status" value="1"/>
</dbReference>
<dbReference type="RefSeq" id="WP_012687928.1">
    <property type="nucleotide sequence ID" value="NC_012522.1"/>
</dbReference>
<name>C1ASZ3_RHOOB</name>
<proteinExistence type="inferred from homology"/>
<sequence>MVIDPTLLGILACPQDKGPLLLVGDELLYNPRLRRAYPIENGIPVLLIDEARDVDADEHETLLARASGAA</sequence>
<dbReference type="KEGG" id="rop:ROP_06780"/>
<evidence type="ECO:0000313" key="3">
    <source>
        <dbReference type="Proteomes" id="UP000002212"/>
    </source>
</evidence>
<dbReference type="InterPro" id="IPR005651">
    <property type="entry name" value="Trm112-like"/>
</dbReference>
<evidence type="ECO:0000313" key="2">
    <source>
        <dbReference type="EMBL" id="BAH48925.1"/>
    </source>
</evidence>
<evidence type="ECO:0000256" key="1">
    <source>
        <dbReference type="HAMAP-Rule" id="MF_01187"/>
    </source>
</evidence>
<dbReference type="SUPFAM" id="SSF158997">
    <property type="entry name" value="Trm112p-like"/>
    <property type="match status" value="1"/>
</dbReference>
<dbReference type="OrthoDB" id="9812205at2"/>
<dbReference type="HOGENOM" id="CLU_155659_1_0_11"/>
<dbReference type="AlphaFoldDB" id="C1ASZ3"/>
<accession>C1ASZ3</accession>
<dbReference type="PANTHER" id="PTHR33505:SF4">
    <property type="entry name" value="PROTEIN PREY, MITOCHONDRIAL"/>
    <property type="match status" value="1"/>
</dbReference>
<organism evidence="2 3">
    <name type="scientific">Rhodococcus opacus (strain B4)</name>
    <dbReference type="NCBI Taxonomy" id="632772"/>
    <lineage>
        <taxon>Bacteria</taxon>
        <taxon>Bacillati</taxon>
        <taxon>Actinomycetota</taxon>
        <taxon>Actinomycetes</taxon>
        <taxon>Mycobacteriales</taxon>
        <taxon>Nocardiaceae</taxon>
        <taxon>Rhodococcus</taxon>
    </lineage>
</organism>
<protein>
    <recommendedName>
        <fullName evidence="1">UPF0434 protein ROP_06780</fullName>
    </recommendedName>
</protein>
<gene>
    <name evidence="2" type="ordered locus">ROP_06780</name>
</gene>
<dbReference type="Proteomes" id="UP000002212">
    <property type="component" value="Chromosome"/>
</dbReference>
<comment type="similarity">
    <text evidence="1">Belongs to the UPF0434 family.</text>
</comment>
<dbReference type="GO" id="GO:0005829">
    <property type="term" value="C:cytosol"/>
    <property type="evidence" value="ECO:0007669"/>
    <property type="project" value="TreeGrafter"/>
</dbReference>
<reference evidence="2 3" key="1">
    <citation type="submission" date="2009-03" db="EMBL/GenBank/DDBJ databases">
        <title>Comparison of the complete genome sequences of Rhodococcus erythropolis PR4 and Rhodococcus opacus B4.</title>
        <authorList>
            <person name="Takarada H."/>
            <person name="Sekine M."/>
            <person name="Hosoyama A."/>
            <person name="Yamada R."/>
            <person name="Fujisawa T."/>
            <person name="Omata S."/>
            <person name="Shimizu A."/>
            <person name="Tsukatani N."/>
            <person name="Tanikawa S."/>
            <person name="Fujita N."/>
            <person name="Harayama S."/>
        </authorList>
    </citation>
    <scope>NUCLEOTIDE SEQUENCE [LARGE SCALE GENOMIC DNA]</scope>
    <source>
        <strain evidence="2 3">B4</strain>
    </source>
</reference>
<dbReference type="HAMAP" id="MF_01187">
    <property type="entry name" value="UPF0434"/>
    <property type="match status" value="1"/>
</dbReference>
<dbReference type="PANTHER" id="PTHR33505">
    <property type="entry name" value="ZGC:162634"/>
    <property type="match status" value="1"/>
</dbReference>